<evidence type="ECO:0000313" key="2">
    <source>
        <dbReference type="EMBL" id="KIL59533.1"/>
    </source>
</evidence>
<evidence type="ECO:0000313" key="3">
    <source>
        <dbReference type="Proteomes" id="UP000054549"/>
    </source>
</evidence>
<dbReference type="OrthoDB" id="2985906at2759"/>
<dbReference type="InParanoid" id="A0A0C2WT90"/>
<evidence type="ECO:0000256" key="1">
    <source>
        <dbReference type="SAM" id="MobiDB-lite"/>
    </source>
</evidence>
<feature type="region of interest" description="Disordered" evidence="1">
    <location>
        <begin position="32"/>
        <end position="66"/>
    </location>
</feature>
<dbReference type="Proteomes" id="UP000054549">
    <property type="component" value="Unassembled WGS sequence"/>
</dbReference>
<dbReference type="AlphaFoldDB" id="A0A0C2WT90"/>
<feature type="compositionally biased region" description="Low complexity" evidence="1">
    <location>
        <begin position="36"/>
        <end position="66"/>
    </location>
</feature>
<feature type="compositionally biased region" description="Polar residues" evidence="1">
    <location>
        <begin position="1"/>
        <end position="12"/>
    </location>
</feature>
<proteinExistence type="predicted"/>
<organism evidence="2 3">
    <name type="scientific">Amanita muscaria (strain Koide BX008)</name>
    <dbReference type="NCBI Taxonomy" id="946122"/>
    <lineage>
        <taxon>Eukaryota</taxon>
        <taxon>Fungi</taxon>
        <taxon>Dikarya</taxon>
        <taxon>Basidiomycota</taxon>
        <taxon>Agaricomycotina</taxon>
        <taxon>Agaricomycetes</taxon>
        <taxon>Agaricomycetidae</taxon>
        <taxon>Agaricales</taxon>
        <taxon>Pluteineae</taxon>
        <taxon>Amanitaceae</taxon>
        <taxon>Amanita</taxon>
    </lineage>
</organism>
<protein>
    <submittedName>
        <fullName evidence="2">Uncharacterized protein</fullName>
    </submittedName>
</protein>
<sequence>MSFFQGASNITVNGGEMNKISGNYVKIVTKNKDSYNTNTNSTINKDNNTTTTNNVHGTPNNANPPA</sequence>
<gene>
    <name evidence="2" type="ORF">M378DRAFT_169198</name>
</gene>
<feature type="non-terminal residue" evidence="2">
    <location>
        <position position="1"/>
    </location>
</feature>
<dbReference type="EMBL" id="KN818314">
    <property type="protein sequence ID" value="KIL59533.1"/>
    <property type="molecule type" value="Genomic_DNA"/>
</dbReference>
<feature type="region of interest" description="Disordered" evidence="1">
    <location>
        <begin position="1"/>
        <end position="20"/>
    </location>
</feature>
<accession>A0A0C2WT90</accession>
<reference evidence="2 3" key="1">
    <citation type="submission" date="2014-04" db="EMBL/GenBank/DDBJ databases">
        <title>Evolutionary Origins and Diversification of the Mycorrhizal Mutualists.</title>
        <authorList>
            <consortium name="DOE Joint Genome Institute"/>
            <consortium name="Mycorrhizal Genomics Consortium"/>
            <person name="Kohler A."/>
            <person name="Kuo A."/>
            <person name="Nagy L.G."/>
            <person name="Floudas D."/>
            <person name="Copeland A."/>
            <person name="Barry K.W."/>
            <person name="Cichocki N."/>
            <person name="Veneault-Fourrey C."/>
            <person name="LaButti K."/>
            <person name="Lindquist E.A."/>
            <person name="Lipzen A."/>
            <person name="Lundell T."/>
            <person name="Morin E."/>
            <person name="Murat C."/>
            <person name="Riley R."/>
            <person name="Ohm R."/>
            <person name="Sun H."/>
            <person name="Tunlid A."/>
            <person name="Henrissat B."/>
            <person name="Grigoriev I.V."/>
            <person name="Hibbett D.S."/>
            <person name="Martin F."/>
        </authorList>
    </citation>
    <scope>NUCLEOTIDE SEQUENCE [LARGE SCALE GENOMIC DNA]</scope>
    <source>
        <strain evidence="2 3">Koide BX008</strain>
    </source>
</reference>
<dbReference type="HOGENOM" id="CLU_2830713_0_0_1"/>
<keyword evidence="3" id="KW-1185">Reference proteome</keyword>
<name>A0A0C2WT90_AMAMK</name>